<keyword evidence="5" id="KW-1185">Reference proteome</keyword>
<evidence type="ECO:0000259" key="3">
    <source>
        <dbReference type="PROSITE" id="PS51186"/>
    </source>
</evidence>
<dbReference type="PANTHER" id="PTHR43420:SF12">
    <property type="entry name" value="N-ACETYLTRANSFERASE DOMAIN-CONTAINING PROTEIN"/>
    <property type="match status" value="1"/>
</dbReference>
<evidence type="ECO:0000256" key="2">
    <source>
        <dbReference type="ARBA" id="ARBA00023315"/>
    </source>
</evidence>
<dbReference type="PRINTS" id="PR01754">
    <property type="entry name" value="SACTRNSFRASE"/>
</dbReference>
<proteinExistence type="predicted"/>
<organism evidence="4 5">
    <name type="scientific">Puniceicoccus vermicola</name>
    <dbReference type="NCBI Taxonomy" id="388746"/>
    <lineage>
        <taxon>Bacteria</taxon>
        <taxon>Pseudomonadati</taxon>
        <taxon>Verrucomicrobiota</taxon>
        <taxon>Opitutia</taxon>
        <taxon>Puniceicoccales</taxon>
        <taxon>Puniceicoccaceae</taxon>
        <taxon>Puniceicoccus</taxon>
    </lineage>
</organism>
<protein>
    <submittedName>
        <fullName evidence="4">GNAT family N-acetyltransferase</fullName>
    </submittedName>
</protein>
<dbReference type="Gene3D" id="3.40.630.30">
    <property type="match status" value="1"/>
</dbReference>
<feature type="domain" description="N-acetyltransferase" evidence="3">
    <location>
        <begin position="31"/>
        <end position="191"/>
    </location>
</feature>
<reference evidence="4 5" key="1">
    <citation type="submission" date="2020-07" db="EMBL/GenBank/DDBJ databases">
        <authorList>
            <person name="Feng X."/>
        </authorList>
    </citation>
    <scope>NUCLEOTIDE SEQUENCE [LARGE SCALE GENOMIC DNA]</scope>
    <source>
        <strain evidence="4 5">JCM14086</strain>
    </source>
</reference>
<dbReference type="InterPro" id="IPR050680">
    <property type="entry name" value="YpeA/RimI_acetyltransf"/>
</dbReference>
<dbReference type="SUPFAM" id="SSF55729">
    <property type="entry name" value="Acyl-CoA N-acyltransferases (Nat)"/>
    <property type="match status" value="1"/>
</dbReference>
<gene>
    <name evidence="4" type="ORF">H5P30_07540</name>
</gene>
<dbReference type="InterPro" id="IPR016181">
    <property type="entry name" value="Acyl_CoA_acyltransferase"/>
</dbReference>
<evidence type="ECO:0000313" key="4">
    <source>
        <dbReference type="EMBL" id="MBC2601628.1"/>
    </source>
</evidence>
<sequence>MIEITEVELNEQPEAVLEAYARITSYFRYSVILDAVIPERGLGDIILRERTIPEKEKNYDAIEPPIQWARSWDLTKWGVFHALVGGEHVGGCLVAYDTEGVHMLEGRSDLSVLWDIRVSSQHRGQGIGSQLFSQALRWSKSRGCKKMKIETQNNNLGACRFYARMGCSLQSINRFHYQDFPEEIQLIWSIEIN</sequence>
<evidence type="ECO:0000313" key="5">
    <source>
        <dbReference type="Proteomes" id="UP000525652"/>
    </source>
</evidence>
<keyword evidence="2" id="KW-0012">Acyltransferase</keyword>
<dbReference type="Proteomes" id="UP000525652">
    <property type="component" value="Unassembled WGS sequence"/>
</dbReference>
<dbReference type="PROSITE" id="PS51186">
    <property type="entry name" value="GNAT"/>
    <property type="match status" value="1"/>
</dbReference>
<dbReference type="InterPro" id="IPR008125">
    <property type="entry name" value="Streptothricin_AcTrfase"/>
</dbReference>
<dbReference type="RefSeq" id="WP_185692359.1">
    <property type="nucleotide sequence ID" value="NZ_JACHVA010000058.1"/>
</dbReference>
<accession>A0A7X1AX53</accession>
<dbReference type="GO" id="GO:0016747">
    <property type="term" value="F:acyltransferase activity, transferring groups other than amino-acyl groups"/>
    <property type="evidence" value="ECO:0007669"/>
    <property type="project" value="InterPro"/>
</dbReference>
<dbReference type="InterPro" id="IPR000182">
    <property type="entry name" value="GNAT_dom"/>
</dbReference>
<dbReference type="EMBL" id="JACHVA010000058">
    <property type="protein sequence ID" value="MBC2601628.1"/>
    <property type="molecule type" value="Genomic_DNA"/>
</dbReference>
<keyword evidence="1 4" id="KW-0808">Transferase</keyword>
<name>A0A7X1AX53_9BACT</name>
<dbReference type="AlphaFoldDB" id="A0A7X1AX53"/>
<dbReference type="PANTHER" id="PTHR43420">
    <property type="entry name" value="ACETYLTRANSFERASE"/>
    <property type="match status" value="1"/>
</dbReference>
<comment type="caution">
    <text evidence="4">The sequence shown here is derived from an EMBL/GenBank/DDBJ whole genome shotgun (WGS) entry which is preliminary data.</text>
</comment>
<evidence type="ECO:0000256" key="1">
    <source>
        <dbReference type="ARBA" id="ARBA00022679"/>
    </source>
</evidence>
<dbReference type="CDD" id="cd04301">
    <property type="entry name" value="NAT_SF"/>
    <property type="match status" value="1"/>
</dbReference>
<dbReference type="Pfam" id="PF00583">
    <property type="entry name" value="Acetyltransf_1"/>
    <property type="match status" value="1"/>
</dbReference>